<protein>
    <submittedName>
        <fullName evidence="3">Tail tape measure protein, TIGR01760 family</fullName>
    </submittedName>
</protein>
<evidence type="ECO:0000313" key="3">
    <source>
        <dbReference type="EMBL" id="EMY06250.1"/>
    </source>
</evidence>
<accession>A0A829DAQ1</accession>
<evidence type="ECO:0000313" key="4">
    <source>
        <dbReference type="Proteomes" id="UP000012329"/>
    </source>
</evidence>
<dbReference type="NCBIfam" id="TIGR01760">
    <property type="entry name" value="tape_meas_TP901"/>
    <property type="match status" value="1"/>
</dbReference>
<feature type="transmembrane region" description="Helical" evidence="1">
    <location>
        <begin position="598"/>
        <end position="622"/>
    </location>
</feature>
<feature type="domain" description="Phage tail tape measure protein" evidence="2">
    <location>
        <begin position="110"/>
        <end position="300"/>
    </location>
</feature>
<evidence type="ECO:0000259" key="2">
    <source>
        <dbReference type="Pfam" id="PF10145"/>
    </source>
</evidence>
<dbReference type="Proteomes" id="UP000012329">
    <property type="component" value="Unassembled WGS sequence"/>
</dbReference>
<comment type="caution">
    <text evidence="3">The sequence shown here is derived from an EMBL/GenBank/DDBJ whole genome shotgun (WGS) entry which is preliminary data.</text>
</comment>
<evidence type="ECO:0000256" key="1">
    <source>
        <dbReference type="SAM" id="Phobius"/>
    </source>
</evidence>
<dbReference type="InterPro" id="IPR010090">
    <property type="entry name" value="Phage_tape_meas"/>
</dbReference>
<gene>
    <name evidence="3" type="ORF">LEP1GSC029_3137</name>
</gene>
<reference evidence="3 4" key="1">
    <citation type="submission" date="2013-02" db="EMBL/GenBank/DDBJ databases">
        <authorList>
            <person name="Harkins D.M."/>
            <person name="Durkin A.S."/>
            <person name="Brinkac L.M."/>
            <person name="Haft D.H."/>
            <person name="Selengut J.D."/>
            <person name="Sanka R."/>
            <person name="DePew J."/>
            <person name="Purushe J."/>
            <person name="Whelen A.C."/>
            <person name="Vinetz J.M."/>
            <person name="Sutton G.G."/>
            <person name="Nierman W.C."/>
            <person name="Fouts D.E."/>
        </authorList>
    </citation>
    <scope>NUCLEOTIDE SEQUENCE [LARGE SCALE GENOMIC DNA]</scope>
    <source>
        <strain evidence="3 4">2002000626</strain>
    </source>
</reference>
<keyword evidence="1" id="KW-1133">Transmembrane helix</keyword>
<feature type="transmembrane region" description="Helical" evidence="1">
    <location>
        <begin position="485"/>
        <end position="506"/>
    </location>
</feature>
<dbReference type="EMBL" id="AFJL02000046">
    <property type="protein sequence ID" value="EMY06250.1"/>
    <property type="molecule type" value="Genomic_DNA"/>
</dbReference>
<proteinExistence type="predicted"/>
<dbReference type="Pfam" id="PF10145">
    <property type="entry name" value="PhageMin_Tail"/>
    <property type="match status" value="1"/>
</dbReference>
<organism evidence="3 4">
    <name type="scientific">Leptospira interrogans str. 2002000626</name>
    <dbReference type="NCBI Taxonomy" id="996803"/>
    <lineage>
        <taxon>Bacteria</taxon>
        <taxon>Pseudomonadati</taxon>
        <taxon>Spirochaetota</taxon>
        <taxon>Spirochaetia</taxon>
        <taxon>Leptospirales</taxon>
        <taxon>Leptospiraceae</taxon>
        <taxon>Leptospira</taxon>
    </lineage>
</organism>
<sequence length="874" mass="94077">MDSSIFELGVVITLRDLASNKLDEINDKWDAMKKKLGEGHAEVLKMEGAISNMKMGGALLGVGFAVGSLTMSLVNSRMETSKLEGNLKSLGLTSKEVDNITKSAYLMSSALGESTDSILSGVYDIKSAVSDLNGTELVGFTQSILDTTIATKGNFGELSKLFGMAYHQFKHLYSDMDNVQFGKNLANDIAWASNVYRADGNSIQQAMESIGSKAASLKISLEEQSAVLGTLLNSMQPGPAGTTFRAFLTNLGEGFSKLGLNAYQADGKLKNTADLLGEIKKKFGDSLDLKESDVIKKAFGTDEAVQFINTLLPKTDALGKDIKTIVDLSKNQDYHFLDIAKQANLESLPTQMQRASEGWENFKKILGKGVEDSGLKKVVSLFADGLSVMNDFLAQHPKLAEFAGTFLMLTTVTSLGAGAFFVLKGAWTAFTVAMNAGLVSNPIGWIVIGVAAAIVGIALLITYWDEIKSAAIGAWTWITETWAGLGGFVKLLITWFLPFIGIPLLIHEHWSTIKNFLFGLWDGFVSAGAKIKSMWNDSPSWVKGFVYGLALITLPVTWLITVPALIIAHWDTLKSFVIGFTTQILDAFNSLPYGVKEALILAFVNPIFGIGSLIWSAISNIFGNIRNRMKESGASLFDAFGLGILDSINDLKTTVNTVMSVIARFLPHSNADEGPLSNLTGSGAAFVDTFALGMKQRKTTLGSVLTEVTSGFDSGWGTMKNTGVALVETFASGVRSNTDKAYNAIIDMANKIRKPLPNSDAKEGPLSTLTRSGRATVSTFAAGIETETPRIKPVMQRFNDALTPEKGIIRRLKEESDEEGGGMLSGKKGSTISIGSLIGQLVVGGGKENKRQIGEILADALFEELDRYDEVPVT</sequence>
<dbReference type="AlphaFoldDB" id="A0A829DAQ1"/>
<feature type="transmembrane region" description="Helical" evidence="1">
    <location>
        <begin position="399"/>
        <end position="423"/>
    </location>
</feature>
<feature type="transmembrane region" description="Helical" evidence="1">
    <location>
        <begin position="443"/>
        <end position="464"/>
    </location>
</feature>
<keyword evidence="1" id="KW-0472">Membrane</keyword>
<feature type="transmembrane region" description="Helical" evidence="1">
    <location>
        <begin position="544"/>
        <end position="570"/>
    </location>
</feature>
<name>A0A829DAQ1_LEPIR</name>
<keyword evidence="1" id="KW-0812">Transmembrane</keyword>